<dbReference type="GeneID" id="8622941"/>
<feature type="chain" id="PRO_5004249862" evidence="1">
    <location>
        <begin position="20"/>
        <end position="317"/>
    </location>
</feature>
<comment type="caution">
    <text evidence="2">The sequence shown here is derived from an EMBL/GenBank/DDBJ whole genome shotgun (WGS) entry which is preliminary data.</text>
</comment>
<keyword evidence="3" id="KW-1185">Reference proteome</keyword>
<dbReference type="EMBL" id="AAFI02000040">
    <property type="protein sequence ID" value="EAL66899.1"/>
    <property type="molecule type" value="Genomic_DNA"/>
</dbReference>
<evidence type="ECO:0000313" key="2">
    <source>
        <dbReference type="EMBL" id="EAL66899.1"/>
    </source>
</evidence>
<feature type="signal peptide" evidence="1">
    <location>
        <begin position="1"/>
        <end position="19"/>
    </location>
</feature>
<keyword evidence="1" id="KW-0732">Signal</keyword>
<organism evidence="2 3">
    <name type="scientific">Dictyostelium discoideum</name>
    <name type="common">Social amoeba</name>
    <dbReference type="NCBI Taxonomy" id="44689"/>
    <lineage>
        <taxon>Eukaryota</taxon>
        <taxon>Amoebozoa</taxon>
        <taxon>Evosea</taxon>
        <taxon>Eumycetozoa</taxon>
        <taxon>Dictyostelia</taxon>
        <taxon>Dictyosteliales</taxon>
        <taxon>Dictyosteliaceae</taxon>
        <taxon>Dictyostelium</taxon>
    </lineage>
</organism>
<protein>
    <submittedName>
        <fullName evidence="2">Uncharacterized protein</fullName>
    </submittedName>
</protein>
<evidence type="ECO:0000313" key="3">
    <source>
        <dbReference type="Proteomes" id="UP000002195"/>
    </source>
</evidence>
<dbReference type="HOGENOM" id="CLU_878323_0_0_1"/>
<dbReference type="PaxDb" id="44689-DDB0204080"/>
<sequence length="317" mass="35958">MYLIKLLFLLIFLFGNASSYSISLLNVIGTTIYASNYGCRFLIYLHVSDYSDEGTQNLTASAPFSIECQEVGNKNSYCLIEEINTIYQGSGTINITDEAETVFQIPYKCLEFDVNKINVTLVNGIYRTSIASEYEGILRLDGLDENSEKSDIINNPYCSYLSCSLKQISIGSKYFRLKLKNFPYTENLTAPLEIEIQYKNSDEYFPYTISDHLFKSKSDNITDFVTYPSNLVGVPLGGLNLGSSFSFKSIYLPMQSVYEIEIEGFTSPNALYPIYGTNDSTTYLYHLPDTGDRSFVIYYQNETGFARNNNFYSYNGK</sequence>
<dbReference type="Proteomes" id="UP000002195">
    <property type="component" value="Unassembled WGS sequence"/>
</dbReference>
<gene>
    <name evidence="2" type="ORF">DDB_G0281205</name>
</gene>
<dbReference type="VEuPathDB" id="AmoebaDB:DDB_G0281205"/>
<dbReference type="AlphaFoldDB" id="Q54U92"/>
<dbReference type="KEGG" id="ddi:DDB_G0281205"/>
<evidence type="ECO:0000256" key="1">
    <source>
        <dbReference type="SAM" id="SignalP"/>
    </source>
</evidence>
<accession>Q54U92</accession>
<dbReference type="InParanoid" id="Q54U92"/>
<reference evidence="2 3" key="1">
    <citation type="journal article" date="2005" name="Nature">
        <title>The genome of the social amoeba Dictyostelium discoideum.</title>
        <authorList>
            <consortium name="The Dictyostelium discoideum Sequencing Consortium"/>
            <person name="Eichinger L."/>
            <person name="Pachebat J.A."/>
            <person name="Glockner G."/>
            <person name="Rajandream M.A."/>
            <person name="Sucgang R."/>
            <person name="Berriman M."/>
            <person name="Song J."/>
            <person name="Olsen R."/>
            <person name="Szafranski K."/>
            <person name="Xu Q."/>
            <person name="Tunggal B."/>
            <person name="Kummerfeld S."/>
            <person name="Madera M."/>
            <person name="Konfortov B.A."/>
            <person name="Rivero F."/>
            <person name="Bankier A.T."/>
            <person name="Lehmann R."/>
            <person name="Hamlin N."/>
            <person name="Davies R."/>
            <person name="Gaudet P."/>
            <person name="Fey P."/>
            <person name="Pilcher K."/>
            <person name="Chen G."/>
            <person name="Saunders D."/>
            <person name="Sodergren E."/>
            <person name="Davis P."/>
            <person name="Kerhornou A."/>
            <person name="Nie X."/>
            <person name="Hall N."/>
            <person name="Anjard C."/>
            <person name="Hemphill L."/>
            <person name="Bason N."/>
            <person name="Farbrother P."/>
            <person name="Desany B."/>
            <person name="Just E."/>
            <person name="Morio T."/>
            <person name="Rost R."/>
            <person name="Churcher C."/>
            <person name="Cooper J."/>
            <person name="Haydock S."/>
            <person name="van Driessche N."/>
            <person name="Cronin A."/>
            <person name="Goodhead I."/>
            <person name="Muzny D."/>
            <person name="Mourier T."/>
            <person name="Pain A."/>
            <person name="Lu M."/>
            <person name="Harper D."/>
            <person name="Lindsay R."/>
            <person name="Hauser H."/>
            <person name="James K."/>
            <person name="Quiles M."/>
            <person name="Madan Babu M."/>
            <person name="Saito T."/>
            <person name="Buchrieser C."/>
            <person name="Wardroper A."/>
            <person name="Felder M."/>
            <person name="Thangavelu M."/>
            <person name="Johnson D."/>
            <person name="Knights A."/>
            <person name="Loulseged H."/>
            <person name="Mungall K."/>
            <person name="Oliver K."/>
            <person name="Price C."/>
            <person name="Quail M.A."/>
            <person name="Urushihara H."/>
            <person name="Hernandez J."/>
            <person name="Rabbinowitsch E."/>
            <person name="Steffen D."/>
            <person name="Sanders M."/>
            <person name="Ma J."/>
            <person name="Kohara Y."/>
            <person name="Sharp S."/>
            <person name="Simmonds M."/>
            <person name="Spiegler S."/>
            <person name="Tivey A."/>
            <person name="Sugano S."/>
            <person name="White B."/>
            <person name="Walker D."/>
            <person name="Woodward J."/>
            <person name="Winckler T."/>
            <person name="Tanaka Y."/>
            <person name="Shaulsky G."/>
            <person name="Schleicher M."/>
            <person name="Weinstock G."/>
            <person name="Rosenthal A."/>
            <person name="Cox E.C."/>
            <person name="Chisholm R.L."/>
            <person name="Gibbs R."/>
            <person name="Loomis W.F."/>
            <person name="Platzer M."/>
            <person name="Kay R.R."/>
            <person name="Williams J."/>
            <person name="Dear P.H."/>
            <person name="Noegel A.A."/>
            <person name="Barrell B."/>
            <person name="Kuspa A."/>
        </authorList>
    </citation>
    <scope>NUCLEOTIDE SEQUENCE [LARGE SCALE GENOMIC DNA]</scope>
    <source>
        <strain evidence="2 3">AX4</strain>
    </source>
</reference>
<proteinExistence type="predicted"/>
<name>Q54U92_DICDI</name>
<dbReference type="RefSeq" id="XP_640884.1">
    <property type="nucleotide sequence ID" value="XM_635792.1"/>
</dbReference>